<reference evidence="1" key="1">
    <citation type="submission" date="2023-07" db="EMBL/GenBank/DDBJ databases">
        <title>Chromosome-level genome assembly of Artemia franciscana.</title>
        <authorList>
            <person name="Jo E."/>
        </authorList>
    </citation>
    <scope>NUCLEOTIDE SEQUENCE</scope>
    <source>
        <tissue evidence="1">Whole body</tissue>
    </source>
</reference>
<sequence length="186" mass="20662">MQSIDLKDSETFNFYDSGMTDGSRPHRVGLLLDPIAASSPISGQPVSARISDLGLEGQISNVTLLSAYAPIRDSPDDSKDAFYFELQRILDFVPGHNILFVAGGFKSRVLALKNPNNAHKMVKQSARSDRKKYWSQVASDMLQAAKLDSLRKTLKQLREATGKSPISTDSLKDIMDKFIQTEKDRL</sequence>
<dbReference type="AlphaFoldDB" id="A0AA88KU58"/>
<name>A0AA88KU58_ARTSF</name>
<accession>A0AA88KU58</accession>
<dbReference type="Proteomes" id="UP001187531">
    <property type="component" value="Unassembled WGS sequence"/>
</dbReference>
<keyword evidence="2" id="KW-1185">Reference proteome</keyword>
<organism evidence="1 2">
    <name type="scientific">Artemia franciscana</name>
    <name type="common">Brine shrimp</name>
    <name type="synonym">Artemia sanfranciscana</name>
    <dbReference type="NCBI Taxonomy" id="6661"/>
    <lineage>
        <taxon>Eukaryota</taxon>
        <taxon>Metazoa</taxon>
        <taxon>Ecdysozoa</taxon>
        <taxon>Arthropoda</taxon>
        <taxon>Crustacea</taxon>
        <taxon>Branchiopoda</taxon>
        <taxon>Anostraca</taxon>
        <taxon>Artemiidae</taxon>
        <taxon>Artemia</taxon>
    </lineage>
</organism>
<comment type="caution">
    <text evidence="1">The sequence shown here is derived from an EMBL/GenBank/DDBJ whole genome shotgun (WGS) entry which is preliminary data.</text>
</comment>
<dbReference type="EMBL" id="JAVRJZ010000019">
    <property type="protein sequence ID" value="KAK2707113.1"/>
    <property type="molecule type" value="Genomic_DNA"/>
</dbReference>
<evidence type="ECO:0000313" key="2">
    <source>
        <dbReference type="Proteomes" id="UP001187531"/>
    </source>
</evidence>
<evidence type="ECO:0000313" key="1">
    <source>
        <dbReference type="EMBL" id="KAK2707113.1"/>
    </source>
</evidence>
<proteinExistence type="predicted"/>
<gene>
    <name evidence="1" type="ORF">QYM36_014964</name>
</gene>
<protein>
    <submittedName>
        <fullName evidence="1">Uncharacterized protein</fullName>
    </submittedName>
</protein>